<gene>
    <name evidence="1" type="ORF">L2E82_46436</name>
</gene>
<comment type="caution">
    <text evidence="1">The sequence shown here is derived from an EMBL/GenBank/DDBJ whole genome shotgun (WGS) entry which is preliminary data.</text>
</comment>
<sequence>MLESEPLNVKEICLASFSMSVGNSLTKVPMFDLFGKLNNEEEEEERELEPSPQISVRFLHSCPHFSIFTKKIRAQTELSPSPPPYPHNTASSLDKPVVTRIHDTYKVVGYHLCSGNIGGTEISTSFVFSPGMPHSLF</sequence>
<name>A0ACB8YSG7_CICIN</name>
<organism evidence="1 2">
    <name type="scientific">Cichorium intybus</name>
    <name type="common">Chicory</name>
    <dbReference type="NCBI Taxonomy" id="13427"/>
    <lineage>
        <taxon>Eukaryota</taxon>
        <taxon>Viridiplantae</taxon>
        <taxon>Streptophyta</taxon>
        <taxon>Embryophyta</taxon>
        <taxon>Tracheophyta</taxon>
        <taxon>Spermatophyta</taxon>
        <taxon>Magnoliopsida</taxon>
        <taxon>eudicotyledons</taxon>
        <taxon>Gunneridae</taxon>
        <taxon>Pentapetalae</taxon>
        <taxon>asterids</taxon>
        <taxon>campanulids</taxon>
        <taxon>Asterales</taxon>
        <taxon>Asteraceae</taxon>
        <taxon>Cichorioideae</taxon>
        <taxon>Cichorieae</taxon>
        <taxon>Cichoriinae</taxon>
        <taxon>Cichorium</taxon>
    </lineage>
</organism>
<keyword evidence="2" id="KW-1185">Reference proteome</keyword>
<dbReference type="EMBL" id="CM042017">
    <property type="protein sequence ID" value="KAI3688679.1"/>
    <property type="molecule type" value="Genomic_DNA"/>
</dbReference>
<protein>
    <submittedName>
        <fullName evidence="1">Uncharacterized protein</fullName>
    </submittedName>
</protein>
<proteinExistence type="predicted"/>
<evidence type="ECO:0000313" key="1">
    <source>
        <dbReference type="EMBL" id="KAI3688679.1"/>
    </source>
</evidence>
<evidence type="ECO:0000313" key="2">
    <source>
        <dbReference type="Proteomes" id="UP001055811"/>
    </source>
</evidence>
<reference evidence="1 2" key="2">
    <citation type="journal article" date="2022" name="Mol. Ecol. Resour.">
        <title>The genomes of chicory, endive, great burdock and yacon provide insights into Asteraceae paleo-polyploidization history and plant inulin production.</title>
        <authorList>
            <person name="Fan W."/>
            <person name="Wang S."/>
            <person name="Wang H."/>
            <person name="Wang A."/>
            <person name="Jiang F."/>
            <person name="Liu H."/>
            <person name="Zhao H."/>
            <person name="Xu D."/>
            <person name="Zhang Y."/>
        </authorList>
    </citation>
    <scope>NUCLEOTIDE SEQUENCE [LARGE SCALE GENOMIC DNA]</scope>
    <source>
        <strain evidence="2">cv. Punajuju</strain>
        <tissue evidence="1">Leaves</tissue>
    </source>
</reference>
<accession>A0ACB8YSG7</accession>
<reference evidence="2" key="1">
    <citation type="journal article" date="2022" name="Mol. Ecol. Resour.">
        <title>The genomes of chicory, endive, great burdock and yacon provide insights into Asteraceae palaeo-polyploidization history and plant inulin production.</title>
        <authorList>
            <person name="Fan W."/>
            <person name="Wang S."/>
            <person name="Wang H."/>
            <person name="Wang A."/>
            <person name="Jiang F."/>
            <person name="Liu H."/>
            <person name="Zhao H."/>
            <person name="Xu D."/>
            <person name="Zhang Y."/>
        </authorList>
    </citation>
    <scope>NUCLEOTIDE SEQUENCE [LARGE SCALE GENOMIC DNA]</scope>
    <source>
        <strain evidence="2">cv. Punajuju</strain>
    </source>
</reference>
<dbReference type="Proteomes" id="UP001055811">
    <property type="component" value="Linkage Group LG09"/>
</dbReference>